<name>A0ABV3X8S5_9ACTN</name>
<protein>
    <submittedName>
        <fullName evidence="2">BTAD domain-containing putative transcriptional regulator</fullName>
    </submittedName>
</protein>
<dbReference type="InterPro" id="IPR051677">
    <property type="entry name" value="AfsR-DnrI-RedD_regulator"/>
</dbReference>
<dbReference type="Gene3D" id="1.25.40.10">
    <property type="entry name" value="Tetratricopeptide repeat domain"/>
    <property type="match status" value="1"/>
</dbReference>
<dbReference type="PANTHER" id="PTHR35807">
    <property type="entry name" value="TRANSCRIPTIONAL REGULATOR REDD-RELATED"/>
    <property type="match status" value="1"/>
</dbReference>
<keyword evidence="3" id="KW-1185">Reference proteome</keyword>
<dbReference type="SUPFAM" id="SSF48452">
    <property type="entry name" value="TPR-like"/>
    <property type="match status" value="1"/>
</dbReference>
<dbReference type="EMBL" id="JBFNXQ010000002">
    <property type="protein sequence ID" value="MEX5716942.1"/>
    <property type="molecule type" value="Genomic_DNA"/>
</dbReference>
<feature type="domain" description="Bacterial transcriptional activator" evidence="1">
    <location>
        <begin position="99"/>
        <end position="237"/>
    </location>
</feature>
<reference evidence="2 3" key="1">
    <citation type="submission" date="2024-06" db="EMBL/GenBank/DDBJ databases">
        <title>Draft genome sequence of Geodermatophilus badlandi, a novel member of the Geodermatophilaceae isolated from badland sedimentary rocks in the Red desert, Wyoming, USA.</title>
        <authorList>
            <person name="Ben Tekaya S."/>
            <person name="Nouioui I."/>
            <person name="Flores G.M."/>
            <person name="Shaal M.N."/>
            <person name="Bredoire F."/>
            <person name="Basile F."/>
            <person name="Van Diepen L."/>
            <person name="Ward N.L."/>
        </authorList>
    </citation>
    <scope>NUCLEOTIDE SEQUENCE [LARGE SCALE GENOMIC DNA]</scope>
    <source>
        <strain evidence="2 3">WL48A</strain>
    </source>
</reference>
<evidence type="ECO:0000313" key="3">
    <source>
        <dbReference type="Proteomes" id="UP001560045"/>
    </source>
</evidence>
<dbReference type="RefSeq" id="WP_369202320.1">
    <property type="nucleotide sequence ID" value="NZ_JBFNXQ010000002.1"/>
</dbReference>
<dbReference type="Pfam" id="PF03704">
    <property type="entry name" value="BTAD"/>
    <property type="match status" value="1"/>
</dbReference>
<sequence>MTLAPPTRVTLLDGFALWLGDDAAVPLRDLPRAVQRLVARLSLSHCPDRNVIAGQLWPDVPEDHAHGSLRSALWRLRRVAPGTVEVSGGSLSLSAGVCVDVRELETWASRVLDPQVRGDDLALPGEALRGVLLPGWDEEWVLLERERLRQLRMHALEALADELVVAGRFGEAVEAAYAAVHEEPLRESAHRAVVRVHLAEGNTAEACRAYEAFRDVLADTLGVAPTHSMTGLLARVRPQAYAVAPARVPGAREG</sequence>
<comment type="caution">
    <text evidence="2">The sequence shown here is derived from an EMBL/GenBank/DDBJ whole genome shotgun (WGS) entry which is preliminary data.</text>
</comment>
<gene>
    <name evidence="2" type="ORF">ABQ292_01000</name>
</gene>
<dbReference type="InterPro" id="IPR036388">
    <property type="entry name" value="WH-like_DNA-bd_sf"/>
</dbReference>
<dbReference type="InterPro" id="IPR005158">
    <property type="entry name" value="BTAD"/>
</dbReference>
<evidence type="ECO:0000259" key="1">
    <source>
        <dbReference type="SMART" id="SM01043"/>
    </source>
</evidence>
<organism evidence="2 3">
    <name type="scientific">Geodermatophilus maliterrae</name>
    <dbReference type="NCBI Taxonomy" id="3162531"/>
    <lineage>
        <taxon>Bacteria</taxon>
        <taxon>Bacillati</taxon>
        <taxon>Actinomycetota</taxon>
        <taxon>Actinomycetes</taxon>
        <taxon>Geodermatophilales</taxon>
        <taxon>Geodermatophilaceae</taxon>
        <taxon>Geodermatophilus</taxon>
    </lineage>
</organism>
<dbReference type="Proteomes" id="UP001560045">
    <property type="component" value="Unassembled WGS sequence"/>
</dbReference>
<dbReference type="Gene3D" id="1.10.10.10">
    <property type="entry name" value="Winged helix-like DNA-binding domain superfamily/Winged helix DNA-binding domain"/>
    <property type="match status" value="1"/>
</dbReference>
<proteinExistence type="predicted"/>
<dbReference type="InterPro" id="IPR011990">
    <property type="entry name" value="TPR-like_helical_dom_sf"/>
</dbReference>
<dbReference type="SMART" id="SM01043">
    <property type="entry name" value="BTAD"/>
    <property type="match status" value="1"/>
</dbReference>
<accession>A0ABV3X8S5</accession>
<evidence type="ECO:0000313" key="2">
    <source>
        <dbReference type="EMBL" id="MEX5716942.1"/>
    </source>
</evidence>